<keyword evidence="2" id="KW-1185">Reference proteome</keyword>
<reference evidence="1 2" key="1">
    <citation type="submission" date="2018-11" db="EMBL/GenBank/DDBJ databases">
        <title>The Potential of Streptomyces as Biocontrol Agents against the Tomato grey mould, Botrytis cinerea (Gray mold) Frontiers in Microbiology.</title>
        <authorList>
            <person name="Li D."/>
        </authorList>
    </citation>
    <scope>NUCLEOTIDE SEQUENCE [LARGE SCALE GENOMIC DNA]</scope>
    <source>
        <strain evidence="1 2">NEAU-LD23</strain>
    </source>
</reference>
<dbReference type="EMBL" id="RIBZ01000146">
    <property type="protein sequence ID" value="RNG30339.1"/>
    <property type="molecule type" value="Genomic_DNA"/>
</dbReference>
<proteinExistence type="predicted"/>
<gene>
    <name evidence="1" type="ORF">EEJ42_10875</name>
</gene>
<dbReference type="Proteomes" id="UP000275401">
    <property type="component" value="Unassembled WGS sequence"/>
</dbReference>
<comment type="caution">
    <text evidence="1">The sequence shown here is derived from an EMBL/GenBank/DDBJ whole genome shotgun (WGS) entry which is preliminary data.</text>
</comment>
<evidence type="ECO:0000313" key="1">
    <source>
        <dbReference type="EMBL" id="RNG30339.1"/>
    </source>
</evidence>
<accession>A0A3M8WN00</accession>
<dbReference type="AlphaFoldDB" id="A0A3M8WN00"/>
<name>A0A3M8WN00_9ACTN</name>
<protein>
    <submittedName>
        <fullName evidence="1">Uncharacterized protein</fullName>
    </submittedName>
</protein>
<sequence length="62" mass="6633">MGEAEPEHDGRIEPYITAYVHADHVDTAVQPHAPWAVLSQLAGDGTLALPRLQGAAPAHRRA</sequence>
<evidence type="ECO:0000313" key="2">
    <source>
        <dbReference type="Proteomes" id="UP000275401"/>
    </source>
</evidence>
<organism evidence="1 2">
    <name type="scientific">Streptomyces botrytidirepellens</name>
    <dbReference type="NCBI Taxonomy" id="2486417"/>
    <lineage>
        <taxon>Bacteria</taxon>
        <taxon>Bacillati</taxon>
        <taxon>Actinomycetota</taxon>
        <taxon>Actinomycetes</taxon>
        <taxon>Kitasatosporales</taxon>
        <taxon>Streptomycetaceae</taxon>
        <taxon>Streptomyces</taxon>
    </lineage>
</organism>